<keyword evidence="2" id="KW-1185">Reference proteome</keyword>
<evidence type="ECO:0000313" key="2">
    <source>
        <dbReference type="Proteomes" id="UP000789901"/>
    </source>
</evidence>
<organism evidence="1 2">
    <name type="scientific">Gigaspora margarita</name>
    <dbReference type="NCBI Taxonomy" id="4874"/>
    <lineage>
        <taxon>Eukaryota</taxon>
        <taxon>Fungi</taxon>
        <taxon>Fungi incertae sedis</taxon>
        <taxon>Mucoromycota</taxon>
        <taxon>Glomeromycotina</taxon>
        <taxon>Glomeromycetes</taxon>
        <taxon>Diversisporales</taxon>
        <taxon>Gigasporaceae</taxon>
        <taxon>Gigaspora</taxon>
    </lineage>
</organism>
<dbReference type="Proteomes" id="UP000789901">
    <property type="component" value="Unassembled WGS sequence"/>
</dbReference>
<sequence length="48" mass="5547">MDIQNEIRILGMLKTNFGNHIQEIASLSKFRIMFEPNCLSILTLNPQL</sequence>
<dbReference type="EMBL" id="CAJVQB010000278">
    <property type="protein sequence ID" value="CAG8479432.1"/>
    <property type="molecule type" value="Genomic_DNA"/>
</dbReference>
<accession>A0ABM8VYK3</accession>
<name>A0ABM8VYK3_GIGMA</name>
<comment type="caution">
    <text evidence="1">The sequence shown here is derived from an EMBL/GenBank/DDBJ whole genome shotgun (WGS) entry which is preliminary data.</text>
</comment>
<reference evidence="1 2" key="1">
    <citation type="submission" date="2021-06" db="EMBL/GenBank/DDBJ databases">
        <authorList>
            <person name="Kallberg Y."/>
            <person name="Tangrot J."/>
            <person name="Rosling A."/>
        </authorList>
    </citation>
    <scope>NUCLEOTIDE SEQUENCE [LARGE SCALE GENOMIC DNA]</scope>
    <source>
        <strain evidence="1 2">120-4 pot B 10/14</strain>
    </source>
</reference>
<protein>
    <submittedName>
        <fullName evidence="1">14287_t:CDS:1</fullName>
    </submittedName>
</protein>
<proteinExistence type="predicted"/>
<gene>
    <name evidence="1" type="ORF">GMARGA_LOCUS1165</name>
</gene>
<evidence type="ECO:0000313" key="1">
    <source>
        <dbReference type="EMBL" id="CAG8479432.1"/>
    </source>
</evidence>